<proteinExistence type="predicted"/>
<sequence length="226" mass="25883">MVASYELYDDEAWDRGEAIFEAMKDTFWNQGLYHEIARFVTRHRKGGSPVKFFPPRRGGFNFHYRIQYSDGRSAIIRFPLPGYFQMAEEKLLAEVAAMRYIADNTTIPVPFILHYGMADESPGRLGPFIIMEYIENAGDMTDVLRTSGRPLGEKPVLDPVIDETKLEYVYGQIADMMLQLAKCNFSQIGCLGMRNGSNYGDPEITCRPLSFNIVAARYSGRRFRSW</sequence>
<evidence type="ECO:0000313" key="2">
    <source>
        <dbReference type="Proteomes" id="UP000019374"/>
    </source>
</evidence>
<dbReference type="Gene3D" id="3.30.200.20">
    <property type="entry name" value="Phosphorylase Kinase, domain 1"/>
    <property type="match status" value="1"/>
</dbReference>
<accession>T5AMF5</accession>
<dbReference type="EMBL" id="KE652194">
    <property type="protein sequence ID" value="EQL03769.1"/>
    <property type="molecule type" value="Genomic_DNA"/>
</dbReference>
<dbReference type="SUPFAM" id="SSF56112">
    <property type="entry name" value="Protein kinase-like (PK-like)"/>
    <property type="match status" value="1"/>
</dbReference>
<gene>
    <name evidence="1" type="ORF">OCS_00538</name>
</gene>
<dbReference type="PANTHER" id="PTHR21310:SF37">
    <property type="entry name" value="AMINOGLYCOSIDE PHOSPHOTRANSFERASE DOMAIN-CONTAINING PROTEIN"/>
    <property type="match status" value="1"/>
</dbReference>
<keyword evidence="1" id="KW-0808">Transferase</keyword>
<dbReference type="OrthoDB" id="5412996at2759"/>
<dbReference type="GO" id="GO:0016740">
    <property type="term" value="F:transferase activity"/>
    <property type="evidence" value="ECO:0007669"/>
    <property type="project" value="UniProtKB-KW"/>
</dbReference>
<evidence type="ECO:0000313" key="1">
    <source>
        <dbReference type="EMBL" id="EQL03769.1"/>
    </source>
</evidence>
<dbReference type="PANTHER" id="PTHR21310">
    <property type="entry name" value="AMINOGLYCOSIDE PHOSPHOTRANSFERASE-RELATED-RELATED"/>
    <property type="match status" value="1"/>
</dbReference>
<dbReference type="AlphaFoldDB" id="T5AMF5"/>
<reference evidence="1 2" key="1">
    <citation type="journal article" date="2013" name="Chin. Sci. Bull.">
        <title>Genome survey uncovers the secrets of sex and lifestyle in caterpillar fungus.</title>
        <authorList>
            <person name="Hu X."/>
            <person name="Zhang Y."/>
            <person name="Xiao G."/>
            <person name="Zheng P."/>
            <person name="Xia Y."/>
            <person name="Zhang X."/>
            <person name="St Leger R.J."/>
            <person name="Liu X."/>
            <person name="Wang C."/>
        </authorList>
    </citation>
    <scope>NUCLEOTIDE SEQUENCE [LARGE SCALE GENOMIC DNA]</scope>
    <source>
        <strain evidence="2">Co18 / CGMCC 3.14243</strain>
        <tissue evidence="1">Fruit-body</tissue>
    </source>
</reference>
<dbReference type="HOGENOM" id="CLU_101039_0_0_1"/>
<dbReference type="eggNOG" id="ENOG502RK5Y">
    <property type="taxonomic scope" value="Eukaryota"/>
</dbReference>
<protein>
    <submittedName>
        <fullName evidence="1">Phosphotransferase family protein</fullName>
    </submittedName>
</protein>
<dbReference type="Proteomes" id="UP000019374">
    <property type="component" value="Unassembled WGS sequence"/>
</dbReference>
<dbReference type="InterPro" id="IPR011009">
    <property type="entry name" value="Kinase-like_dom_sf"/>
</dbReference>
<dbReference type="InterPro" id="IPR051678">
    <property type="entry name" value="AGP_Transferase"/>
</dbReference>
<organism evidence="1 2">
    <name type="scientific">Ophiocordyceps sinensis (strain Co18 / CGMCC 3.14243)</name>
    <name type="common">Yarsagumba caterpillar fungus</name>
    <name type="synonym">Hirsutella sinensis</name>
    <dbReference type="NCBI Taxonomy" id="911162"/>
    <lineage>
        <taxon>Eukaryota</taxon>
        <taxon>Fungi</taxon>
        <taxon>Dikarya</taxon>
        <taxon>Ascomycota</taxon>
        <taxon>Pezizomycotina</taxon>
        <taxon>Sordariomycetes</taxon>
        <taxon>Hypocreomycetidae</taxon>
        <taxon>Hypocreales</taxon>
        <taxon>Ophiocordycipitaceae</taxon>
        <taxon>Ophiocordyceps</taxon>
    </lineage>
</organism>
<name>T5AMF5_OPHSC</name>